<dbReference type="InterPro" id="IPR036890">
    <property type="entry name" value="HATPase_C_sf"/>
</dbReference>
<evidence type="ECO:0000256" key="11">
    <source>
        <dbReference type="ARBA" id="ARBA00022741"/>
    </source>
</evidence>
<evidence type="ECO:0000256" key="14">
    <source>
        <dbReference type="ARBA" id="ARBA00022991"/>
    </source>
</evidence>
<dbReference type="PANTHER" id="PTHR41523:SF8">
    <property type="entry name" value="ETHYLENE RESPONSE SENSOR PROTEIN"/>
    <property type="match status" value="1"/>
</dbReference>
<evidence type="ECO:0000256" key="8">
    <source>
        <dbReference type="ARBA" id="ARBA00022643"/>
    </source>
</evidence>
<dbReference type="Pfam" id="PF08448">
    <property type="entry name" value="PAS_4"/>
    <property type="match status" value="1"/>
</dbReference>
<sequence>MRSSPTRPHVVALAGAGEANALRTLLSDPLLSDLRVDVVSDGPSAHHILRENGGTSVPIVLIGSEVSSPLAAARDLRRDNQSLSILFLLDVDRYESFARMLPFVPELHGALVITKAADAGELRRLLMGAFASALRQSEAALVREYINRRLTQTSNSGEAHQQHLLSQSYLTTLLTSTPDAIFAADQDGKLLAWNEATSDLFGVLLDDSIVGRSVSSLFPLDLQPETERLLSRVKSGEVVREHHTRIVRPDGILIDAEISVAPVYVQARQLAGISFTARDITERKQAQRRQSLLINELNHRVKNTLATVQSLVQQTLRNAPDPSVFQADLMGRLIALSRTHDLLTQSSWEGAFLNDVLDVELAPYGRGGEPRYEVRGPRLYLPSQAVLSLGLVCHELATNAAKYGAFSRTEGWVSVSWSQSPTGIRIEWVERGGPPVAAPTRKGFGSRLIERSIRNDLGGEFLAEFRPEGFRAVMTLPPEQMPAGYITP</sequence>
<keyword evidence="6" id="KW-0716">Sensory transduction</keyword>
<dbReference type="InterPro" id="IPR001610">
    <property type="entry name" value="PAC"/>
</dbReference>
<accession>A0A7X3SRF4</accession>
<evidence type="ECO:0000313" key="19">
    <source>
        <dbReference type="EMBL" id="MXQ14074.1"/>
    </source>
</evidence>
<keyword evidence="11" id="KW-0547">Nucleotide-binding</keyword>
<keyword evidence="14" id="KW-0157">Chromophore</keyword>
<dbReference type="SMART" id="SM00086">
    <property type="entry name" value="PAC"/>
    <property type="match status" value="1"/>
</dbReference>
<keyword evidence="10" id="KW-0677">Repeat</keyword>
<comment type="catalytic activity">
    <reaction evidence="1">
        <text>ATP + protein L-histidine = ADP + protein N-phospho-L-histidine.</text>
        <dbReference type="EC" id="2.7.13.3"/>
    </reaction>
</comment>
<evidence type="ECO:0000256" key="5">
    <source>
        <dbReference type="ARBA" id="ARBA00022553"/>
    </source>
</evidence>
<dbReference type="SMART" id="SM00911">
    <property type="entry name" value="HWE_HK"/>
    <property type="match status" value="1"/>
</dbReference>
<feature type="domain" description="PAC" evidence="18">
    <location>
        <begin position="240"/>
        <end position="292"/>
    </location>
</feature>
<keyword evidence="12" id="KW-0418">Kinase</keyword>
<dbReference type="InterPro" id="IPR000014">
    <property type="entry name" value="PAS"/>
</dbReference>
<evidence type="ECO:0000313" key="20">
    <source>
        <dbReference type="Proteomes" id="UP000436483"/>
    </source>
</evidence>
<gene>
    <name evidence="19" type="ORF">GR328_21965</name>
</gene>
<dbReference type="EC" id="2.7.13.3" evidence="2"/>
<evidence type="ECO:0000259" key="17">
    <source>
        <dbReference type="PROSITE" id="PS50112"/>
    </source>
</evidence>
<comment type="caution">
    <text evidence="19">The sequence shown here is derived from an EMBL/GenBank/DDBJ whole genome shotgun (WGS) entry which is preliminary data.</text>
</comment>
<dbReference type="PANTHER" id="PTHR41523">
    <property type="entry name" value="TWO-COMPONENT SYSTEM SENSOR PROTEIN"/>
    <property type="match status" value="1"/>
</dbReference>
<dbReference type="InterPro" id="IPR011102">
    <property type="entry name" value="Sig_transdc_His_kinase_HWE"/>
</dbReference>
<dbReference type="Proteomes" id="UP000436483">
    <property type="component" value="Unassembled WGS sequence"/>
</dbReference>
<dbReference type="SUPFAM" id="SSF55785">
    <property type="entry name" value="PYP-like sensor domain (PAS domain)"/>
    <property type="match status" value="1"/>
</dbReference>
<dbReference type="NCBIfam" id="TIGR00229">
    <property type="entry name" value="sensory_box"/>
    <property type="match status" value="1"/>
</dbReference>
<organism evidence="19 20">
    <name type="scientific">Microvirga makkahensis</name>
    <dbReference type="NCBI Taxonomy" id="1128670"/>
    <lineage>
        <taxon>Bacteria</taxon>
        <taxon>Pseudomonadati</taxon>
        <taxon>Pseudomonadota</taxon>
        <taxon>Alphaproteobacteria</taxon>
        <taxon>Hyphomicrobiales</taxon>
        <taxon>Methylobacteriaceae</taxon>
        <taxon>Microvirga</taxon>
    </lineage>
</organism>
<evidence type="ECO:0000256" key="2">
    <source>
        <dbReference type="ARBA" id="ARBA00012438"/>
    </source>
</evidence>
<dbReference type="Gene3D" id="3.30.450.20">
    <property type="entry name" value="PAS domain"/>
    <property type="match status" value="1"/>
</dbReference>
<evidence type="ECO:0000256" key="3">
    <source>
        <dbReference type="ARBA" id="ARBA00021740"/>
    </source>
</evidence>
<dbReference type="GO" id="GO:0005524">
    <property type="term" value="F:ATP binding"/>
    <property type="evidence" value="ECO:0007669"/>
    <property type="project" value="UniProtKB-KW"/>
</dbReference>
<dbReference type="PROSITE" id="PS50112">
    <property type="entry name" value="PAS"/>
    <property type="match status" value="1"/>
</dbReference>
<dbReference type="SMART" id="SM00091">
    <property type="entry name" value="PAS"/>
    <property type="match status" value="1"/>
</dbReference>
<dbReference type="EMBL" id="WURB01000026">
    <property type="protein sequence ID" value="MXQ14074.1"/>
    <property type="molecule type" value="Genomic_DNA"/>
</dbReference>
<evidence type="ECO:0000256" key="1">
    <source>
        <dbReference type="ARBA" id="ARBA00000085"/>
    </source>
</evidence>
<dbReference type="InterPro" id="IPR000700">
    <property type="entry name" value="PAS-assoc_C"/>
</dbReference>
<dbReference type="GO" id="GO:0004673">
    <property type="term" value="F:protein histidine kinase activity"/>
    <property type="evidence" value="ECO:0007669"/>
    <property type="project" value="UniProtKB-EC"/>
</dbReference>
<keyword evidence="9" id="KW-0808">Transferase</keyword>
<evidence type="ECO:0000256" key="12">
    <source>
        <dbReference type="ARBA" id="ARBA00022777"/>
    </source>
</evidence>
<evidence type="ECO:0000256" key="4">
    <source>
        <dbReference type="ARBA" id="ARBA00022543"/>
    </source>
</evidence>
<evidence type="ECO:0000256" key="6">
    <source>
        <dbReference type="ARBA" id="ARBA00022606"/>
    </source>
</evidence>
<dbReference type="InterPro" id="IPR013656">
    <property type="entry name" value="PAS_4"/>
</dbReference>
<keyword evidence="13" id="KW-0067">ATP-binding</keyword>
<keyword evidence="20" id="KW-1185">Reference proteome</keyword>
<evidence type="ECO:0000256" key="16">
    <source>
        <dbReference type="ARBA" id="ARBA00023170"/>
    </source>
</evidence>
<keyword evidence="16" id="KW-0675">Receptor</keyword>
<protein>
    <recommendedName>
        <fullName evidence="3">Blue-light-activated histidine kinase</fullName>
        <ecNumber evidence="2">2.7.13.3</ecNumber>
    </recommendedName>
</protein>
<keyword evidence="4" id="KW-0600">Photoreceptor protein</keyword>
<keyword evidence="7" id="KW-0285">Flavoprotein</keyword>
<keyword evidence="5" id="KW-0597">Phosphoprotein</keyword>
<dbReference type="RefSeq" id="WP_160887665.1">
    <property type="nucleotide sequence ID" value="NZ_WURB01000026.1"/>
</dbReference>
<dbReference type="SUPFAM" id="SSF55874">
    <property type="entry name" value="ATPase domain of HSP90 chaperone/DNA topoisomerase II/histidine kinase"/>
    <property type="match status" value="1"/>
</dbReference>
<dbReference type="GO" id="GO:0009881">
    <property type="term" value="F:photoreceptor activity"/>
    <property type="evidence" value="ECO:0007669"/>
    <property type="project" value="UniProtKB-KW"/>
</dbReference>
<evidence type="ECO:0000259" key="18">
    <source>
        <dbReference type="PROSITE" id="PS50113"/>
    </source>
</evidence>
<name>A0A7X3SRF4_9HYPH</name>
<evidence type="ECO:0000256" key="10">
    <source>
        <dbReference type="ARBA" id="ARBA00022737"/>
    </source>
</evidence>
<evidence type="ECO:0000256" key="9">
    <source>
        <dbReference type="ARBA" id="ARBA00022679"/>
    </source>
</evidence>
<dbReference type="InterPro" id="IPR035965">
    <property type="entry name" value="PAS-like_dom_sf"/>
</dbReference>
<evidence type="ECO:0000256" key="15">
    <source>
        <dbReference type="ARBA" id="ARBA00023026"/>
    </source>
</evidence>
<dbReference type="Gene3D" id="3.30.565.10">
    <property type="entry name" value="Histidine kinase-like ATPase, C-terminal domain"/>
    <property type="match status" value="1"/>
</dbReference>
<dbReference type="Pfam" id="PF07536">
    <property type="entry name" value="HWE_HK"/>
    <property type="match status" value="1"/>
</dbReference>
<dbReference type="OrthoDB" id="7991996at2"/>
<keyword evidence="15" id="KW-0843">Virulence</keyword>
<dbReference type="AlphaFoldDB" id="A0A7X3SRF4"/>
<evidence type="ECO:0000256" key="13">
    <source>
        <dbReference type="ARBA" id="ARBA00022840"/>
    </source>
</evidence>
<reference evidence="19 20" key="1">
    <citation type="submission" date="2019-12" db="EMBL/GenBank/DDBJ databases">
        <authorList>
            <person name="Yuan C.-G."/>
        </authorList>
    </citation>
    <scope>NUCLEOTIDE SEQUENCE [LARGE SCALE GENOMIC DNA]</scope>
    <source>
        <strain evidence="19 20">KCTC 23863</strain>
    </source>
</reference>
<keyword evidence="8" id="KW-0288">FMN</keyword>
<reference evidence="19 20" key="2">
    <citation type="submission" date="2020-01" db="EMBL/GenBank/DDBJ databases">
        <title>Microvirga sp. nov., an arsenate reduction bacterium isolated from Tibet hotspring sediments.</title>
        <authorList>
            <person name="Xian W.-D."/>
            <person name="Li W.-J."/>
        </authorList>
    </citation>
    <scope>NUCLEOTIDE SEQUENCE [LARGE SCALE GENOMIC DNA]</scope>
    <source>
        <strain evidence="19 20">KCTC 23863</strain>
    </source>
</reference>
<evidence type="ECO:0000256" key="7">
    <source>
        <dbReference type="ARBA" id="ARBA00022630"/>
    </source>
</evidence>
<proteinExistence type="predicted"/>
<dbReference type="CDD" id="cd00130">
    <property type="entry name" value="PAS"/>
    <property type="match status" value="1"/>
</dbReference>
<dbReference type="PROSITE" id="PS50113">
    <property type="entry name" value="PAC"/>
    <property type="match status" value="1"/>
</dbReference>
<feature type="domain" description="PAS" evidence="17">
    <location>
        <begin position="166"/>
        <end position="237"/>
    </location>
</feature>